<dbReference type="PANTHER" id="PTHR42788:SF2">
    <property type="entry name" value="ABC TRANSPORTER ATP-BINDING PROTEIN"/>
    <property type="match status" value="1"/>
</dbReference>
<feature type="domain" description="ABC transporter" evidence="5">
    <location>
        <begin position="27"/>
        <end position="258"/>
    </location>
</feature>
<sequence>METPLESGRSGGARASSAGGKPSTPVLEVDQVSLSYPHGSGRTVVLGGVSLSVGAGEFVSLLGPSGSGKTTLLGLVGGLERPDSGRILVAGEPAGSRPGLAAYMPQQAALLPWRTVQGNVELALRIAGRGRDEARRLAREGLERLGLARHARSYPQVLSGGMQQRVSFLRALLSPQPLILLDEPFGALDALTRQEMQEWLLSLWEQDRRSVLLVTHSIEEALLLSDRILVLSSAPAAIVRELIVPFGRPRRRQLWSEPAFGELKEELYRALRREQGGGIGGDSA</sequence>
<gene>
    <name evidence="6" type="ORF">HGI30_12705</name>
</gene>
<dbReference type="SUPFAM" id="SSF52540">
    <property type="entry name" value="P-loop containing nucleoside triphosphate hydrolases"/>
    <property type="match status" value="1"/>
</dbReference>
<dbReference type="InterPro" id="IPR003593">
    <property type="entry name" value="AAA+_ATPase"/>
</dbReference>
<evidence type="ECO:0000256" key="3">
    <source>
        <dbReference type="ARBA" id="ARBA00022840"/>
    </source>
</evidence>
<dbReference type="Proteomes" id="UP000502136">
    <property type="component" value="Chromosome"/>
</dbReference>
<feature type="region of interest" description="Disordered" evidence="4">
    <location>
        <begin position="1"/>
        <end position="25"/>
    </location>
</feature>
<keyword evidence="3 6" id="KW-0067">ATP-binding</keyword>
<dbReference type="PROSITE" id="PS00211">
    <property type="entry name" value="ABC_TRANSPORTER_1"/>
    <property type="match status" value="1"/>
</dbReference>
<keyword evidence="1" id="KW-0813">Transport</keyword>
<dbReference type="InterPro" id="IPR050166">
    <property type="entry name" value="ABC_transporter_ATP-bind"/>
</dbReference>
<dbReference type="PROSITE" id="PS50893">
    <property type="entry name" value="ABC_TRANSPORTER_2"/>
    <property type="match status" value="1"/>
</dbReference>
<protein>
    <submittedName>
        <fullName evidence="6">ABC transporter ATP-binding protein</fullName>
    </submittedName>
</protein>
<dbReference type="KEGG" id="palr:HGI30_12705"/>
<dbReference type="GO" id="GO:0005524">
    <property type="term" value="F:ATP binding"/>
    <property type="evidence" value="ECO:0007669"/>
    <property type="project" value="UniProtKB-KW"/>
</dbReference>
<evidence type="ECO:0000256" key="1">
    <source>
        <dbReference type="ARBA" id="ARBA00022448"/>
    </source>
</evidence>
<evidence type="ECO:0000313" key="6">
    <source>
        <dbReference type="EMBL" id="QJC54353.1"/>
    </source>
</evidence>
<dbReference type="EMBL" id="CP051428">
    <property type="protein sequence ID" value="QJC54353.1"/>
    <property type="molecule type" value="Genomic_DNA"/>
</dbReference>
<dbReference type="SMART" id="SM00382">
    <property type="entry name" value="AAA"/>
    <property type="match status" value="1"/>
</dbReference>
<accession>A0A6H2H3S7</accession>
<dbReference type="Pfam" id="PF00005">
    <property type="entry name" value="ABC_tran"/>
    <property type="match status" value="1"/>
</dbReference>
<keyword evidence="2" id="KW-0547">Nucleotide-binding</keyword>
<dbReference type="PANTHER" id="PTHR42788">
    <property type="entry name" value="TAURINE IMPORT ATP-BINDING PROTEIN-RELATED"/>
    <property type="match status" value="1"/>
</dbReference>
<dbReference type="GO" id="GO:0016887">
    <property type="term" value="F:ATP hydrolysis activity"/>
    <property type="evidence" value="ECO:0007669"/>
    <property type="project" value="InterPro"/>
</dbReference>
<evidence type="ECO:0000256" key="2">
    <source>
        <dbReference type="ARBA" id="ARBA00022741"/>
    </source>
</evidence>
<evidence type="ECO:0000259" key="5">
    <source>
        <dbReference type="PROSITE" id="PS50893"/>
    </source>
</evidence>
<reference evidence="6 7" key="1">
    <citation type="submission" date="2020-04" db="EMBL/GenBank/DDBJ databases">
        <title>Novel Paenibacillus strain UniB2 isolated from commercial digestive syrup.</title>
        <authorList>
            <person name="Thorat V."/>
            <person name="Kirdat K."/>
            <person name="Tiwarekar B."/>
            <person name="Yadav A."/>
        </authorList>
    </citation>
    <scope>NUCLEOTIDE SEQUENCE [LARGE SCALE GENOMIC DNA]</scope>
    <source>
        <strain evidence="6 7">UniB2</strain>
    </source>
</reference>
<name>A0A6H2H3S7_9BACL</name>
<dbReference type="InterPro" id="IPR027417">
    <property type="entry name" value="P-loop_NTPase"/>
</dbReference>
<evidence type="ECO:0000313" key="7">
    <source>
        <dbReference type="Proteomes" id="UP000502136"/>
    </source>
</evidence>
<evidence type="ECO:0000256" key="4">
    <source>
        <dbReference type="SAM" id="MobiDB-lite"/>
    </source>
</evidence>
<dbReference type="AlphaFoldDB" id="A0A6H2H3S7"/>
<keyword evidence="7" id="KW-1185">Reference proteome</keyword>
<dbReference type="Gene3D" id="3.40.50.300">
    <property type="entry name" value="P-loop containing nucleotide triphosphate hydrolases"/>
    <property type="match status" value="1"/>
</dbReference>
<dbReference type="InterPro" id="IPR017871">
    <property type="entry name" value="ABC_transporter-like_CS"/>
</dbReference>
<organism evidence="6 7">
    <name type="scientific">Paenibacillus albicereus</name>
    <dbReference type="NCBI Taxonomy" id="2726185"/>
    <lineage>
        <taxon>Bacteria</taxon>
        <taxon>Bacillati</taxon>
        <taxon>Bacillota</taxon>
        <taxon>Bacilli</taxon>
        <taxon>Bacillales</taxon>
        <taxon>Paenibacillaceae</taxon>
        <taxon>Paenibacillus</taxon>
    </lineage>
</organism>
<dbReference type="CDD" id="cd03293">
    <property type="entry name" value="ABC_NrtD_SsuB_transporters"/>
    <property type="match status" value="1"/>
</dbReference>
<proteinExistence type="predicted"/>
<dbReference type="InterPro" id="IPR003439">
    <property type="entry name" value="ABC_transporter-like_ATP-bd"/>
</dbReference>